<dbReference type="RefSeq" id="WP_058242002.1">
    <property type="nucleotide sequence ID" value="NZ_CYSB01000025.1"/>
</dbReference>
<dbReference type="Proteomes" id="UP000051887">
    <property type="component" value="Unassembled WGS sequence"/>
</dbReference>
<dbReference type="OrthoDB" id="7877306at2"/>
<gene>
    <name evidence="1" type="ORF">TL5118_01481</name>
    <name evidence="2" type="ORF">TL5120_00463</name>
</gene>
<name>A0A0P1FPZ9_9RHOB</name>
<evidence type="ECO:0000313" key="2">
    <source>
        <dbReference type="EMBL" id="CUH70683.1"/>
    </source>
</evidence>
<evidence type="ECO:0000313" key="4">
    <source>
        <dbReference type="Proteomes" id="UP000051887"/>
    </source>
</evidence>
<keyword evidence="3" id="KW-1185">Reference proteome</keyword>
<evidence type="ECO:0000313" key="1">
    <source>
        <dbReference type="EMBL" id="CUH65811.1"/>
    </source>
</evidence>
<dbReference type="AlphaFoldDB" id="A0A0P1FPZ9"/>
<dbReference type="EMBL" id="CYSB01000025">
    <property type="protein sequence ID" value="CUH65811.1"/>
    <property type="molecule type" value="Genomic_DNA"/>
</dbReference>
<accession>A0A0P1FPZ9</accession>
<reference evidence="2 4" key="2">
    <citation type="submission" date="2015-09" db="EMBL/GenBank/DDBJ databases">
        <authorList>
            <consortium name="Swine Surveillance"/>
        </authorList>
    </citation>
    <scope>NUCLEOTIDE SEQUENCE [LARGE SCALE GENOMIC DNA]</scope>
    <source>
        <strain evidence="2 4">5120</strain>
    </source>
</reference>
<evidence type="ECO:0000313" key="3">
    <source>
        <dbReference type="Proteomes" id="UP000051086"/>
    </source>
</evidence>
<proteinExistence type="predicted"/>
<protein>
    <submittedName>
        <fullName evidence="2">Uncharacterized protein</fullName>
    </submittedName>
</protein>
<dbReference type="EMBL" id="CYSC01000007">
    <property type="protein sequence ID" value="CUH70683.1"/>
    <property type="molecule type" value="Genomic_DNA"/>
</dbReference>
<sequence length="66" mass="7723">MAALVHFTPAQQVCFVRYQGLHRVDDVKLVFDELESQAKYQNCFRFLMDLSLVTSCDINKEDLRLL</sequence>
<organism evidence="2 4">
    <name type="scientific">Thalassovita autumnalis</name>
    <dbReference type="NCBI Taxonomy" id="2072972"/>
    <lineage>
        <taxon>Bacteria</taxon>
        <taxon>Pseudomonadati</taxon>
        <taxon>Pseudomonadota</taxon>
        <taxon>Alphaproteobacteria</taxon>
        <taxon>Rhodobacterales</taxon>
        <taxon>Roseobacteraceae</taxon>
        <taxon>Thalassovita</taxon>
    </lineage>
</organism>
<dbReference type="Proteomes" id="UP000051086">
    <property type="component" value="Unassembled WGS sequence"/>
</dbReference>
<reference evidence="1 3" key="1">
    <citation type="submission" date="2015-09" db="EMBL/GenBank/DDBJ databases">
        <authorList>
            <person name="Rodrigo-Torres L."/>
            <person name="Arahal D.R."/>
        </authorList>
    </citation>
    <scope>NUCLEOTIDE SEQUENCE [LARGE SCALE GENOMIC DNA]</scope>
    <source>
        <strain evidence="1 3">CECT 5118</strain>
    </source>
</reference>